<proteinExistence type="predicted"/>
<evidence type="ECO:0000259" key="7">
    <source>
        <dbReference type="PROSITE" id="PS50245"/>
    </source>
</evidence>
<evidence type="ECO:0000256" key="5">
    <source>
        <dbReference type="ARBA" id="ARBA00023054"/>
    </source>
</evidence>
<dbReference type="EMBL" id="CAJNOV010010807">
    <property type="protein sequence ID" value="CAF1422632.1"/>
    <property type="molecule type" value="Genomic_DNA"/>
</dbReference>
<keyword evidence="3" id="KW-0493">Microtubule</keyword>
<dbReference type="Pfam" id="PF01302">
    <property type="entry name" value="CAP_GLY"/>
    <property type="match status" value="1"/>
</dbReference>
<dbReference type="InterPro" id="IPR036859">
    <property type="entry name" value="CAP-Gly_dom_sf"/>
</dbReference>
<keyword evidence="2" id="KW-0963">Cytoplasm</keyword>
<dbReference type="Proteomes" id="UP000663834">
    <property type="component" value="Unassembled WGS sequence"/>
</dbReference>
<dbReference type="GO" id="GO:0005819">
    <property type="term" value="C:spindle"/>
    <property type="evidence" value="ECO:0007669"/>
    <property type="project" value="UniProtKB-SubCell"/>
</dbReference>
<dbReference type="GO" id="GO:0005874">
    <property type="term" value="C:microtubule"/>
    <property type="evidence" value="ECO:0007669"/>
    <property type="project" value="UniProtKB-KW"/>
</dbReference>
<dbReference type="EMBL" id="CAJNOW010004240">
    <property type="protein sequence ID" value="CAF1409368.1"/>
    <property type="molecule type" value="Genomic_DNA"/>
</dbReference>
<dbReference type="PROSITE" id="PS50245">
    <property type="entry name" value="CAP_GLY_2"/>
    <property type="match status" value="1"/>
</dbReference>
<evidence type="ECO:0000256" key="6">
    <source>
        <dbReference type="ARBA" id="ARBA00023212"/>
    </source>
</evidence>
<gene>
    <name evidence="9" type="ORF">CJN711_LOCUS23098</name>
    <name evidence="8" type="ORF">KQP761_LOCUS10067</name>
</gene>
<dbReference type="GO" id="GO:0030286">
    <property type="term" value="C:dynein complex"/>
    <property type="evidence" value="ECO:0007669"/>
    <property type="project" value="UniProtKB-KW"/>
</dbReference>
<dbReference type="OrthoDB" id="3176171at2759"/>
<comment type="subcellular location">
    <subcellularLocation>
        <location evidence="1">Cytoplasm</location>
        <location evidence="1">Cytoskeleton</location>
        <location evidence="1">Spindle</location>
    </subcellularLocation>
</comment>
<dbReference type="InterPro" id="IPR022164">
    <property type="entry name" value="Kinesin-like"/>
</dbReference>
<comment type="caution">
    <text evidence="8">The sequence shown here is derived from an EMBL/GenBank/DDBJ whole genome shotgun (WGS) entry which is preliminary data.</text>
</comment>
<dbReference type="AlphaFoldDB" id="A0A815LFM3"/>
<evidence type="ECO:0000256" key="2">
    <source>
        <dbReference type="ARBA" id="ARBA00022490"/>
    </source>
</evidence>
<feature type="domain" description="CAP-Gly" evidence="7">
    <location>
        <begin position="924"/>
        <end position="966"/>
    </location>
</feature>
<dbReference type="PROSITE" id="PS00845">
    <property type="entry name" value="CAP_GLY_1"/>
    <property type="match status" value="1"/>
</dbReference>
<evidence type="ECO:0000313" key="10">
    <source>
        <dbReference type="Proteomes" id="UP000663834"/>
    </source>
</evidence>
<name>A0A815LFM3_9BILA</name>
<protein>
    <recommendedName>
        <fullName evidence="7">CAP-Gly domain-containing protein</fullName>
    </recommendedName>
</protein>
<evidence type="ECO:0000313" key="8">
    <source>
        <dbReference type="EMBL" id="CAF1409368.1"/>
    </source>
</evidence>
<dbReference type="Pfam" id="PF12473">
    <property type="entry name" value="DUF3694"/>
    <property type="match status" value="1"/>
</dbReference>
<dbReference type="Proteomes" id="UP000663855">
    <property type="component" value="Unassembled WGS sequence"/>
</dbReference>
<dbReference type="Gene3D" id="2.30.30.190">
    <property type="entry name" value="CAP Gly-rich-like domain"/>
    <property type="match status" value="1"/>
</dbReference>
<keyword evidence="5" id="KW-0175">Coiled coil</keyword>
<dbReference type="SUPFAM" id="SSF74924">
    <property type="entry name" value="Cap-Gly domain"/>
    <property type="match status" value="1"/>
</dbReference>
<accession>A0A815LFM3</accession>
<evidence type="ECO:0000256" key="1">
    <source>
        <dbReference type="ARBA" id="ARBA00004186"/>
    </source>
</evidence>
<evidence type="ECO:0000256" key="3">
    <source>
        <dbReference type="ARBA" id="ARBA00022701"/>
    </source>
</evidence>
<organism evidence="8 10">
    <name type="scientific">Rotaria magnacalcarata</name>
    <dbReference type="NCBI Taxonomy" id="392030"/>
    <lineage>
        <taxon>Eukaryota</taxon>
        <taxon>Metazoa</taxon>
        <taxon>Spiralia</taxon>
        <taxon>Gnathifera</taxon>
        <taxon>Rotifera</taxon>
        <taxon>Eurotatoria</taxon>
        <taxon>Bdelloidea</taxon>
        <taxon>Philodinida</taxon>
        <taxon>Philodinidae</taxon>
        <taxon>Rotaria</taxon>
    </lineage>
</organism>
<reference evidence="8" key="1">
    <citation type="submission" date="2021-02" db="EMBL/GenBank/DDBJ databases">
        <authorList>
            <person name="Nowell W R."/>
        </authorList>
    </citation>
    <scope>NUCLEOTIDE SEQUENCE</scope>
</reference>
<evidence type="ECO:0000256" key="4">
    <source>
        <dbReference type="ARBA" id="ARBA00023017"/>
    </source>
</evidence>
<dbReference type="PANTHER" id="PTHR18916:SF6">
    <property type="entry name" value="DYNACTIN SUBUNIT 1"/>
    <property type="match status" value="1"/>
</dbReference>
<dbReference type="SMART" id="SM01052">
    <property type="entry name" value="CAP_GLY"/>
    <property type="match status" value="1"/>
</dbReference>
<dbReference type="InterPro" id="IPR000938">
    <property type="entry name" value="CAP-Gly_domain"/>
</dbReference>
<sequence>MASSSKQLPTIKESICQQSASDRDDKDIDYLKQLVHINSNASTLNSDKANIDLSFSKWYLSNQILNESEERHTFVENLKKEFIRINSLVTEVNTISEEMHRQIVYSVILQIPVSYLKPSERSINNLCLPAVQVKRENSISQIWTAEKFECQFSHIKALYFKWVVSDNKPEFLTQELNRNNPFFDEQFNSFIGVANIYLKSLFYNSKFDYIVPIIDTKGEMCGSLHVVMDQTGLLPIEKLSQLQINTTTSSSKPEGINIDFDDANLPHNSNSDQCLEDEGIEDTSTLSNSQNNELIVKFSIQEARDLPKSTAEYVMCRYTFINPKLDQTVVSEKASDNDDEQKSCTFSFNHENEYRFPITDQFLSTCFESVISIEVWHQHNAKPQSIALTDNTQLDQNTSLVREITQQWKDVKRHIQFSVEIHELDSAGIWKPVPVNPQEEVSSGGIYALKQGQSKRVVVKLRLIPRSDPMPLVLHEIRSVEIGSISTRKMQAPHQLDSYQDEHLQCLRDKWLNFIEKRKIYLESQINALNQKTNKTSIDIHRESIILEELVRLVEEHHISMFPPASSGIPGSPACWIPPITIEMHRPIIFLDIDPLDKNKLNSIVGLQAALTEENKTPMFALPLIQNASDQAYAIAQWDPTIHELATMNQVTAHDTLIYLIVKITVIVSQPAHMELVLRKRIAINIQKPEYWWPEKTLKTLLGTKVYRGTSVVYEIVSQIPKNLHDIENRKQIDFRCLSNEYIEKYIQYGSNIDSNLLLDKLRQEVLLEENSEKEKIVRKSTSVPNIARQKRYSNAHSSPGNSRRNQLLNIPSETMLSLSQSELNSSTPSMISRSLFIEEEQLQPIQTSRLQIKHTIDLNDNKHEETANIIEQISTLLSNQSSNSSSRQIINDHEDENFIDGSRVIVNTGHSIFNKPGTIRFIGETFISTGIWYGIELDEAVGKNNGSLNGHFYFECPNQHGIFVRRNKIHLMN</sequence>
<evidence type="ECO:0000313" key="9">
    <source>
        <dbReference type="EMBL" id="CAF1422632.1"/>
    </source>
</evidence>
<keyword evidence="4" id="KW-0243">Dynein</keyword>
<keyword evidence="6" id="KW-0206">Cytoskeleton</keyword>
<dbReference type="PANTHER" id="PTHR18916">
    <property type="entry name" value="DYNACTIN 1-RELATED MICROTUBULE-BINDING"/>
    <property type="match status" value="1"/>
</dbReference>